<dbReference type="EMBL" id="AY954967">
    <property type="protein sequence ID" value="AAX91954.1"/>
    <property type="molecule type" value="Genomic_DNA"/>
</dbReference>
<dbReference type="KEGG" id="vg:5133825"/>
<protein>
    <submittedName>
        <fullName evidence="1">ORF023</fullName>
    </submittedName>
</protein>
<evidence type="ECO:0000313" key="1">
    <source>
        <dbReference type="EMBL" id="AAX91954.1"/>
    </source>
</evidence>
<reference evidence="1 2" key="1">
    <citation type="journal article" date="2005" name="Proc. Natl. Acad. Sci. U.S.A.">
        <title>The complete genomes and proteomes of 27 Staphylococcus aureus bacteriophages.</title>
        <authorList>
            <person name="Kwan T."/>
            <person name="Liu J."/>
            <person name="Dubow M."/>
            <person name="Gros P."/>
            <person name="Pelletier J."/>
        </authorList>
    </citation>
    <scope>NUCLEOTIDE SEQUENCE</scope>
</reference>
<organism evidence="1 2">
    <name type="scientific">Staphylococcus phage 92</name>
    <dbReference type="NCBI Taxonomy" id="2908151"/>
    <lineage>
        <taxon>Viruses</taxon>
        <taxon>Duplodnaviria</taxon>
        <taxon>Heunggongvirae</taxon>
        <taxon>Uroviricota</taxon>
        <taxon>Caudoviricetes</taxon>
        <taxon>Azeredovirinae</taxon>
        <taxon>Phietavirus</taxon>
        <taxon>Phietavirus pv92</taxon>
    </lineage>
</organism>
<evidence type="ECO:0000313" key="2">
    <source>
        <dbReference type="Proteomes" id="UP000001463"/>
    </source>
</evidence>
<dbReference type="InterPro" id="IPR011688">
    <property type="entry name" value="PVL_Orf50"/>
</dbReference>
<accession>Q4ZAC3</accession>
<sequence>MAGIKTKVRIDGKLMTLIDASDKYDIKVSTLITRYDRGSRGKDLIQNVVKPKKVKIDGKMMTVSEIVKKYNLSKGLLNYRISKGLTGDALIAPPQEKPPSKYTEYENEQMKKKGLTPEIVRNRVAKGWELSEAIDAPFGMKLNDYREIQITKALEREREMARQRRKEAELRRKKPHLFNVPQKHPRGRYACWFDTTYNQMFKKWQEA</sequence>
<dbReference type="RefSeq" id="YP_240803.1">
    <property type="nucleotide sequence ID" value="NC_007064.1"/>
</dbReference>
<name>Q4ZAC3_9CAUD</name>
<dbReference type="GeneID" id="5133825"/>
<dbReference type="Pfam" id="PF07768">
    <property type="entry name" value="PVL_ORF50"/>
    <property type="match status" value="1"/>
</dbReference>
<keyword evidence="2" id="KW-1185">Reference proteome</keyword>
<dbReference type="Proteomes" id="UP000001463">
    <property type="component" value="Segment"/>
</dbReference>
<proteinExistence type="predicted"/>